<reference evidence="2 3" key="1">
    <citation type="submission" date="2016-12" db="EMBL/GenBank/DDBJ databases">
        <title>Domibacillus antri genome sequencing.</title>
        <authorList>
            <person name="Verma A."/>
            <person name="Krishnamurthi S."/>
        </authorList>
    </citation>
    <scope>NUCLEOTIDE SEQUENCE [LARGE SCALE GENOMIC DNA]</scope>
    <source>
        <strain evidence="2 3">XD80</strain>
    </source>
</reference>
<dbReference type="RefSeq" id="WP_075399243.1">
    <property type="nucleotide sequence ID" value="NZ_MSDU01000034.1"/>
</dbReference>
<dbReference type="InterPro" id="IPR059177">
    <property type="entry name" value="GH29D-like_dom"/>
</dbReference>
<evidence type="ECO:0000259" key="1">
    <source>
        <dbReference type="Pfam" id="PF13290"/>
    </source>
</evidence>
<dbReference type="Proteomes" id="UP000185568">
    <property type="component" value="Unassembled WGS sequence"/>
</dbReference>
<keyword evidence="3" id="KW-1185">Reference proteome</keyword>
<name>A0A1Q8Q303_9BACI</name>
<dbReference type="AlphaFoldDB" id="A0A1Q8Q303"/>
<dbReference type="STRING" id="1714264.BTO30_13475"/>
<dbReference type="Pfam" id="PF13290">
    <property type="entry name" value="CHB_HEX_C_1"/>
    <property type="match status" value="1"/>
</dbReference>
<organism evidence="2 3">
    <name type="scientific">Domibacillus antri</name>
    <dbReference type="NCBI Taxonomy" id="1714264"/>
    <lineage>
        <taxon>Bacteria</taxon>
        <taxon>Bacillati</taxon>
        <taxon>Bacillota</taxon>
        <taxon>Bacilli</taxon>
        <taxon>Bacillales</taxon>
        <taxon>Bacillaceae</taxon>
        <taxon>Domibacillus</taxon>
    </lineage>
</organism>
<feature type="domain" description="GH29D-like beta-sandwich" evidence="1">
    <location>
        <begin position="201"/>
        <end position="261"/>
    </location>
</feature>
<gene>
    <name evidence="2" type="ORF">BTO30_13475</name>
</gene>
<sequence>MGYKYQTGLKPGSTKNFMIGPGAMYRNFDLANLANGFGERVGATKGGCTVSVDTEYHVVEIDGTLGEVQGAAWLVSAAAKLGVTMLEMTPENYLSMLPSFEKASHNTDYDIIRHNGSIAPPETNNLAVVGNLIGSDLPVIFVLENARVISGFELPLGDGKEDVTTDAEFQALYTEDNPTLIPFYILYPKGGSPVAPPAASPAPGTVTAGTTVTLTATAGAQIYYTTDGSTPTPATGTLYSGPITINATTTINAIAYVAPDSSSVVSFTYTV</sequence>
<evidence type="ECO:0000313" key="3">
    <source>
        <dbReference type="Proteomes" id="UP000185568"/>
    </source>
</evidence>
<evidence type="ECO:0000313" key="2">
    <source>
        <dbReference type="EMBL" id="OLN21708.1"/>
    </source>
</evidence>
<accession>A0A1Q8Q303</accession>
<comment type="caution">
    <text evidence="2">The sequence shown here is derived from an EMBL/GenBank/DDBJ whole genome shotgun (WGS) entry which is preliminary data.</text>
</comment>
<dbReference type="EMBL" id="MSDU01000034">
    <property type="protein sequence ID" value="OLN21708.1"/>
    <property type="molecule type" value="Genomic_DNA"/>
</dbReference>
<protein>
    <recommendedName>
        <fullName evidence="1">GH29D-like beta-sandwich domain-containing protein</fullName>
    </recommendedName>
</protein>
<proteinExistence type="predicted"/>